<comment type="caution">
    <text evidence="2">The sequence shown here is derived from an EMBL/GenBank/DDBJ whole genome shotgun (WGS) entry which is preliminary data.</text>
</comment>
<keyword evidence="3" id="KW-1185">Reference proteome</keyword>
<protein>
    <submittedName>
        <fullName evidence="2">Uncharacterized protein</fullName>
    </submittedName>
</protein>
<evidence type="ECO:0000256" key="1">
    <source>
        <dbReference type="SAM" id="MobiDB-lite"/>
    </source>
</evidence>
<reference evidence="2 3" key="1">
    <citation type="submission" date="2018-01" db="EMBL/GenBank/DDBJ databases">
        <title>Genome characterization of the sugarcane-associated fungus Trichoderma ghanense CCMA-1212 and their application in lignocelulose bioconversion.</title>
        <authorList>
            <person name="Steindorff A.S."/>
            <person name="Mendes T.D."/>
            <person name="Vilela E.S.D."/>
            <person name="Rodrigues D.S."/>
            <person name="Formighieri E.F."/>
            <person name="Melo I.S."/>
            <person name="Favaro L.C.L."/>
        </authorList>
    </citation>
    <scope>NUCLEOTIDE SEQUENCE [LARGE SCALE GENOMIC DNA]</scope>
    <source>
        <strain evidence="2 3">CCMA-1212</strain>
    </source>
</reference>
<dbReference type="Proteomes" id="UP001642720">
    <property type="component" value="Unassembled WGS sequence"/>
</dbReference>
<proteinExistence type="predicted"/>
<name>A0ABY2H6B4_9HYPO</name>
<feature type="region of interest" description="Disordered" evidence="1">
    <location>
        <begin position="1"/>
        <end position="36"/>
    </location>
</feature>
<evidence type="ECO:0000313" key="3">
    <source>
        <dbReference type="Proteomes" id="UP001642720"/>
    </source>
</evidence>
<dbReference type="GeneID" id="300577164"/>
<gene>
    <name evidence="2" type="ORF">CCMA1212_005456</name>
</gene>
<sequence length="66" mass="7535">MRRHNGRLIPSQNRGSLAKEGIQPEPDRSEKKPPRLMSGLAKSLQRMMELLQELIRSLDVRLVSGQ</sequence>
<evidence type="ECO:0000313" key="2">
    <source>
        <dbReference type="EMBL" id="TFB03000.1"/>
    </source>
</evidence>
<accession>A0ABY2H6B4</accession>
<organism evidence="2 3">
    <name type="scientific">Trichoderma ghanense</name>
    <dbReference type="NCBI Taxonomy" id="65468"/>
    <lineage>
        <taxon>Eukaryota</taxon>
        <taxon>Fungi</taxon>
        <taxon>Dikarya</taxon>
        <taxon>Ascomycota</taxon>
        <taxon>Pezizomycotina</taxon>
        <taxon>Sordariomycetes</taxon>
        <taxon>Hypocreomycetidae</taxon>
        <taxon>Hypocreales</taxon>
        <taxon>Hypocreaceae</taxon>
        <taxon>Trichoderma</taxon>
    </lineage>
</organism>
<dbReference type="RefSeq" id="XP_073559201.1">
    <property type="nucleotide sequence ID" value="XM_073702714.1"/>
</dbReference>
<dbReference type="EMBL" id="PPTA01000006">
    <property type="protein sequence ID" value="TFB03000.1"/>
    <property type="molecule type" value="Genomic_DNA"/>
</dbReference>